<evidence type="ECO:0000259" key="1">
    <source>
        <dbReference type="Pfam" id="PF13439"/>
    </source>
</evidence>
<dbReference type="Proteomes" id="UP000739538">
    <property type="component" value="Unassembled WGS sequence"/>
</dbReference>
<dbReference type="Pfam" id="PF13692">
    <property type="entry name" value="Glyco_trans_1_4"/>
    <property type="match status" value="1"/>
</dbReference>
<gene>
    <name evidence="2" type="ORF">KDA27_21455</name>
</gene>
<dbReference type="EMBL" id="JAGQHS010000166">
    <property type="protein sequence ID" value="MCA9758377.1"/>
    <property type="molecule type" value="Genomic_DNA"/>
</dbReference>
<organism evidence="2 3">
    <name type="scientific">Eiseniibacteriota bacterium</name>
    <dbReference type="NCBI Taxonomy" id="2212470"/>
    <lineage>
        <taxon>Bacteria</taxon>
        <taxon>Candidatus Eiseniibacteriota</taxon>
    </lineage>
</organism>
<accession>A0A956SF53</accession>
<dbReference type="GO" id="GO:0016757">
    <property type="term" value="F:glycosyltransferase activity"/>
    <property type="evidence" value="ECO:0007669"/>
    <property type="project" value="TreeGrafter"/>
</dbReference>
<reference evidence="2" key="1">
    <citation type="submission" date="2020-04" db="EMBL/GenBank/DDBJ databases">
        <authorList>
            <person name="Zhang T."/>
        </authorList>
    </citation>
    <scope>NUCLEOTIDE SEQUENCE</scope>
    <source>
        <strain evidence="2">HKST-UBA02</strain>
    </source>
</reference>
<proteinExistence type="predicted"/>
<dbReference type="AlphaFoldDB" id="A0A956SF53"/>
<evidence type="ECO:0000313" key="3">
    <source>
        <dbReference type="Proteomes" id="UP000739538"/>
    </source>
</evidence>
<comment type="caution">
    <text evidence="2">The sequence shown here is derived from an EMBL/GenBank/DDBJ whole genome shotgun (WGS) entry which is preliminary data.</text>
</comment>
<feature type="domain" description="Glycosyltransferase subfamily 4-like N-terminal" evidence="1">
    <location>
        <begin position="2"/>
        <end position="151"/>
    </location>
</feature>
<dbReference type="Pfam" id="PF13439">
    <property type="entry name" value="Glyco_transf_4"/>
    <property type="match status" value="1"/>
</dbReference>
<protein>
    <submittedName>
        <fullName evidence="2">Glycosyltransferase family 4 protein</fullName>
    </submittedName>
</protein>
<dbReference type="Gene3D" id="3.40.50.2000">
    <property type="entry name" value="Glycogen Phosphorylase B"/>
    <property type="match status" value="2"/>
</dbReference>
<reference evidence="2" key="2">
    <citation type="journal article" date="2021" name="Microbiome">
        <title>Successional dynamics and alternative stable states in a saline activated sludge microbial community over 9 years.</title>
        <authorList>
            <person name="Wang Y."/>
            <person name="Ye J."/>
            <person name="Ju F."/>
            <person name="Liu L."/>
            <person name="Boyd J.A."/>
            <person name="Deng Y."/>
            <person name="Parks D.H."/>
            <person name="Jiang X."/>
            <person name="Yin X."/>
            <person name="Woodcroft B.J."/>
            <person name="Tyson G.W."/>
            <person name="Hugenholtz P."/>
            <person name="Polz M.F."/>
            <person name="Zhang T."/>
        </authorList>
    </citation>
    <scope>NUCLEOTIDE SEQUENCE</scope>
    <source>
        <strain evidence="2">HKST-UBA02</strain>
    </source>
</reference>
<dbReference type="PANTHER" id="PTHR12526:SF600">
    <property type="entry name" value="GLYCOSYL TRANSFERASE GROUP 1"/>
    <property type="match status" value="1"/>
</dbReference>
<dbReference type="CDD" id="cd03794">
    <property type="entry name" value="GT4_WbuB-like"/>
    <property type="match status" value="1"/>
</dbReference>
<name>A0A956SF53_UNCEI</name>
<dbReference type="PANTHER" id="PTHR12526">
    <property type="entry name" value="GLYCOSYLTRANSFERASE"/>
    <property type="match status" value="1"/>
</dbReference>
<dbReference type="SUPFAM" id="SSF53756">
    <property type="entry name" value="UDP-Glycosyltransferase/glycogen phosphorylase"/>
    <property type="match status" value="1"/>
</dbReference>
<sequence>MSAALAAPGNDVTLVVRRIPSRELPIEGSPFDFYGVPSSFALEKLDPWPILATKTTFAVQAAGWARRRGADLVFSRSLAASAVSAQLGIPVIYESHTPERKGNSRRLYQWLLRSPRLRTHVVITEALKAHYVEERGVPGSRIFVAPDGADPVRVATAGSKDAGRADVGRTDVVLGHADSADVGHALETPEPRDRHLRIGYVGHLYEGRGIDLILELARRLPEAEFHLVGGTEEDVARWLPEAESAGNVRLHGFLPPARLDAYRQSFDILLAPYARSVAVAGGGGLDTVKWMSPLKLFEYMAAGKAIVVSDLPAIEEVVEDGVNVVLAAPGDPDDWEAKLRALTQDPTRRERLGESALELFLNKYTWEKRAERILEAAYRSG</sequence>
<evidence type="ECO:0000313" key="2">
    <source>
        <dbReference type="EMBL" id="MCA9758377.1"/>
    </source>
</evidence>
<dbReference type="InterPro" id="IPR028098">
    <property type="entry name" value="Glyco_trans_4-like_N"/>
</dbReference>